<evidence type="ECO:0000313" key="2">
    <source>
        <dbReference type="EMBL" id="GAI20177.1"/>
    </source>
</evidence>
<organism evidence="2">
    <name type="scientific">marine sediment metagenome</name>
    <dbReference type="NCBI Taxonomy" id="412755"/>
    <lineage>
        <taxon>unclassified sequences</taxon>
        <taxon>metagenomes</taxon>
        <taxon>ecological metagenomes</taxon>
    </lineage>
</organism>
<reference evidence="2" key="1">
    <citation type="journal article" date="2014" name="Front. Microbiol.">
        <title>High frequency of phylogenetically diverse reductive dehalogenase-homologous genes in deep subseafloor sedimentary metagenomes.</title>
        <authorList>
            <person name="Kawai M."/>
            <person name="Futagami T."/>
            <person name="Toyoda A."/>
            <person name="Takaki Y."/>
            <person name="Nishi S."/>
            <person name="Hori S."/>
            <person name="Arai W."/>
            <person name="Tsubouchi T."/>
            <person name="Morono Y."/>
            <person name="Uchiyama I."/>
            <person name="Ito T."/>
            <person name="Fujiyama A."/>
            <person name="Inagaki F."/>
            <person name="Takami H."/>
        </authorList>
    </citation>
    <scope>NUCLEOTIDE SEQUENCE</scope>
    <source>
        <strain evidence="2">Expedition CK06-06</strain>
    </source>
</reference>
<proteinExistence type="predicted"/>
<protein>
    <submittedName>
        <fullName evidence="2">Uncharacterized protein</fullName>
    </submittedName>
</protein>
<dbReference type="AlphaFoldDB" id="X1LLD3"/>
<gene>
    <name evidence="2" type="ORF">S06H3_36993</name>
</gene>
<evidence type="ECO:0000256" key="1">
    <source>
        <dbReference type="SAM" id="MobiDB-lite"/>
    </source>
</evidence>
<dbReference type="EMBL" id="BARV01022438">
    <property type="protein sequence ID" value="GAI20177.1"/>
    <property type="molecule type" value="Genomic_DNA"/>
</dbReference>
<feature type="compositionally biased region" description="Basic residues" evidence="1">
    <location>
        <begin position="68"/>
        <end position="83"/>
    </location>
</feature>
<feature type="compositionally biased region" description="Basic and acidic residues" evidence="1">
    <location>
        <begin position="1"/>
        <end position="10"/>
    </location>
</feature>
<accession>X1LLD3</accession>
<sequence length="83" mass="9091">EKGKEYRAQREAILGIPTEEGTSFTPNLRYDENVAEAKKKIEAMNDSDSGTGQDDKPAGSADTSKPKQPSKPKKKRKAGKRAK</sequence>
<feature type="region of interest" description="Disordered" evidence="1">
    <location>
        <begin position="39"/>
        <end position="83"/>
    </location>
</feature>
<name>X1LLD3_9ZZZZ</name>
<comment type="caution">
    <text evidence="2">The sequence shown here is derived from an EMBL/GenBank/DDBJ whole genome shotgun (WGS) entry which is preliminary data.</text>
</comment>
<feature type="non-terminal residue" evidence="2">
    <location>
        <position position="1"/>
    </location>
</feature>
<feature type="region of interest" description="Disordered" evidence="1">
    <location>
        <begin position="1"/>
        <end position="27"/>
    </location>
</feature>